<dbReference type="EMBL" id="FNBO01000001">
    <property type="protein sequence ID" value="SDE89823.1"/>
    <property type="molecule type" value="Genomic_DNA"/>
</dbReference>
<dbReference type="OrthoDB" id="327368at2157"/>
<dbReference type="Proteomes" id="UP000324020">
    <property type="component" value="Unassembled WGS sequence"/>
</dbReference>
<evidence type="ECO:0000256" key="1">
    <source>
        <dbReference type="SAM" id="MobiDB-lite"/>
    </source>
</evidence>
<name>A0A1G7GP40_9EURY</name>
<feature type="region of interest" description="Disordered" evidence="1">
    <location>
        <begin position="28"/>
        <end position="62"/>
    </location>
</feature>
<dbReference type="RefSeq" id="WP_149797033.1">
    <property type="nucleotide sequence ID" value="NZ_FNBO01000001.1"/>
</dbReference>
<reference evidence="2 3" key="1">
    <citation type="submission" date="2016-10" db="EMBL/GenBank/DDBJ databases">
        <authorList>
            <person name="Varghese N."/>
            <person name="Submissions S."/>
        </authorList>
    </citation>
    <scope>NUCLEOTIDE SEQUENCE [LARGE SCALE GENOMIC DNA]</scope>
    <source>
        <strain evidence="2 3">CGMCC 1.3527</strain>
    </source>
</reference>
<proteinExistence type="predicted"/>
<accession>A0A1G7GP40</accession>
<sequence>MDRRALLSAIGGSVGGSVVALSGCVGETVTDPAANGTDDETNGTDDGRSDDGEGSTPSLDVELRTVPHVVTAYEPSPSRGIDPKNVVPESEIPDALRDPLAAARDGGFETEDPSDALLAAVDEFRVYDRGELKPYVDIDGTRYAFDPTLPTFTAELADEEADGYDEDRVLREAGQRDDLRSEAVETFVHALTAYGTNVARGEYRRCVRPDSVAAFLDEYDYLEDMLGVTRIETAVENEDPPYTITARELSTADMWERPVIDESELDAELVTFFERALASEHRAPALSGDDRSQLFADEVPDAYEAFAAGRDEPVYYRIDGTVYDIAVGEPRYDRLPVSVSVEPSEDAPRQFTLTVAPAPENADGDAQGPYTFTSRGALPSALWTFHEGERRSLEIVETEGIEGPRPNRSDGQALESLGAGDEMAATYAVPEDLPADTYVSRGLFGVSWGVPDQTPDEHGRYPFELAISVA</sequence>
<dbReference type="PROSITE" id="PS51257">
    <property type="entry name" value="PROKAR_LIPOPROTEIN"/>
    <property type="match status" value="1"/>
</dbReference>
<organism evidence="2 3">
    <name type="scientific">Halorubrum xinjiangense</name>
    <dbReference type="NCBI Taxonomy" id="261291"/>
    <lineage>
        <taxon>Archaea</taxon>
        <taxon>Methanobacteriati</taxon>
        <taxon>Methanobacteriota</taxon>
        <taxon>Stenosarchaea group</taxon>
        <taxon>Halobacteria</taxon>
        <taxon>Halobacteriales</taxon>
        <taxon>Haloferacaceae</taxon>
        <taxon>Halorubrum</taxon>
    </lineage>
</organism>
<evidence type="ECO:0000313" key="2">
    <source>
        <dbReference type="EMBL" id="SDE89823.1"/>
    </source>
</evidence>
<gene>
    <name evidence="2" type="ORF">SAMN04488067_1013</name>
</gene>
<keyword evidence="3" id="KW-1185">Reference proteome</keyword>
<dbReference type="AlphaFoldDB" id="A0A1G7GP40"/>
<protein>
    <submittedName>
        <fullName evidence="2">Uncharacterized protein</fullName>
    </submittedName>
</protein>
<evidence type="ECO:0000313" key="3">
    <source>
        <dbReference type="Proteomes" id="UP000324020"/>
    </source>
</evidence>